<dbReference type="InterPro" id="IPR013762">
    <property type="entry name" value="Integrase-like_cat_sf"/>
</dbReference>
<name>A0A8T1DSQ3_9STRA</name>
<dbReference type="EMBL" id="RCMK01000214">
    <property type="protein sequence ID" value="KAG2943640.1"/>
    <property type="molecule type" value="Genomic_DNA"/>
</dbReference>
<proteinExistence type="predicted"/>
<evidence type="ECO:0000313" key="2">
    <source>
        <dbReference type="Proteomes" id="UP000736787"/>
    </source>
</evidence>
<evidence type="ECO:0000313" key="1">
    <source>
        <dbReference type="EMBL" id="KAG2943640.1"/>
    </source>
</evidence>
<dbReference type="Gene3D" id="1.10.443.10">
    <property type="entry name" value="Intergrase catalytic core"/>
    <property type="match status" value="1"/>
</dbReference>
<sequence length="410" mass="45291">MSLTAFVLTNTQKARTTAIAAFKRMLEEENVSMEFVQASILLDKSGKRLTATMDRFGFYLATNEGKKGKLARNTATSYHRNVKLWLFDQYPHLRVPTELIPLKQGKTLARVHGHYQDAALACLMWHCFGRSSDLGYIKKQYVSVSADGAFYLRLLRVKTAEEQGLTLIPDKSDFLTCPLHALAIALAIQDVPCSALLNQLPNLAPNEAAPVDSGAPLLELLEAEPASLQGAAEATPSPDYNASSAAEPRIPLPAIICQPASQTRCRTGWCTVDLTSHSFRRGGAQHANGDDRLAAQWIFDRGAWDMTKTSKAFAYITNTAREDRKVARVLSGWSVDDAPKIIDITSLDHASQERLGRLRLLLFSSCTGLKKQRLNVSTKVLNVLTAYLVRYFPQMKELAPTAPVVTRVED</sequence>
<gene>
    <name evidence="1" type="ORF">PC117_g9395</name>
</gene>
<dbReference type="AlphaFoldDB" id="A0A8T1DSQ3"/>
<reference evidence="1" key="1">
    <citation type="submission" date="2018-10" db="EMBL/GenBank/DDBJ databases">
        <title>Effector identification in a new, highly contiguous assembly of the strawberry crown rot pathogen Phytophthora cactorum.</title>
        <authorList>
            <person name="Armitage A.D."/>
            <person name="Nellist C.F."/>
            <person name="Bates H."/>
            <person name="Vickerstaff R.J."/>
            <person name="Harrison R.J."/>
        </authorList>
    </citation>
    <scope>NUCLEOTIDE SEQUENCE</scope>
    <source>
        <strain evidence="1">4040</strain>
    </source>
</reference>
<dbReference type="VEuPathDB" id="FungiDB:PC110_g23539"/>
<dbReference type="GO" id="GO:0015074">
    <property type="term" value="P:DNA integration"/>
    <property type="evidence" value="ECO:0007669"/>
    <property type="project" value="InterPro"/>
</dbReference>
<organism evidence="1 2">
    <name type="scientific">Phytophthora cactorum</name>
    <dbReference type="NCBI Taxonomy" id="29920"/>
    <lineage>
        <taxon>Eukaryota</taxon>
        <taxon>Sar</taxon>
        <taxon>Stramenopiles</taxon>
        <taxon>Oomycota</taxon>
        <taxon>Peronosporomycetes</taxon>
        <taxon>Peronosporales</taxon>
        <taxon>Peronosporaceae</taxon>
        <taxon>Phytophthora</taxon>
    </lineage>
</organism>
<dbReference type="VEuPathDB" id="FungiDB:PC110_g6197"/>
<comment type="caution">
    <text evidence="1">The sequence shown here is derived from an EMBL/GenBank/DDBJ whole genome shotgun (WGS) entry which is preliminary data.</text>
</comment>
<dbReference type="GO" id="GO:0006310">
    <property type="term" value="P:DNA recombination"/>
    <property type="evidence" value="ECO:0007669"/>
    <property type="project" value="InterPro"/>
</dbReference>
<protein>
    <submittedName>
        <fullName evidence="1">Uncharacterized protein</fullName>
    </submittedName>
</protein>
<accession>A0A8T1DSQ3</accession>
<dbReference type="Proteomes" id="UP000736787">
    <property type="component" value="Unassembled WGS sequence"/>
</dbReference>
<dbReference type="GO" id="GO:0003677">
    <property type="term" value="F:DNA binding"/>
    <property type="evidence" value="ECO:0007669"/>
    <property type="project" value="InterPro"/>
</dbReference>